<dbReference type="PROSITE" id="PS00178">
    <property type="entry name" value="AA_TRNA_LIGASE_I"/>
    <property type="match status" value="1"/>
</dbReference>
<dbReference type="AlphaFoldDB" id="A0A9Q4PYB2"/>
<evidence type="ECO:0000256" key="1">
    <source>
        <dbReference type="ARBA" id="ARBA00004496"/>
    </source>
</evidence>
<keyword evidence="7 11" id="KW-0030">Aminoacyl-tRNA synthetase</keyword>
<dbReference type="GO" id="GO:0006438">
    <property type="term" value="P:valyl-tRNA aminoacylation"/>
    <property type="evidence" value="ECO:0007669"/>
    <property type="project" value="UniProtKB-UniRule"/>
</dbReference>
<dbReference type="GO" id="GO:0002161">
    <property type="term" value="F:aminoacyl-tRNA deacylase activity"/>
    <property type="evidence" value="ECO:0007669"/>
    <property type="project" value="InterPro"/>
</dbReference>
<dbReference type="EMBL" id="JAKELO010000002">
    <property type="protein sequence ID" value="MDE4907557.1"/>
    <property type="molecule type" value="Genomic_DNA"/>
</dbReference>
<dbReference type="GO" id="GO:0005829">
    <property type="term" value="C:cytosol"/>
    <property type="evidence" value="ECO:0007669"/>
    <property type="project" value="TreeGrafter"/>
</dbReference>
<dbReference type="CDD" id="cd00817">
    <property type="entry name" value="ValRS_core"/>
    <property type="match status" value="1"/>
</dbReference>
<dbReference type="InterPro" id="IPR022874">
    <property type="entry name" value="Valine-tRNA_ligase_type_2"/>
</dbReference>
<reference evidence="14" key="1">
    <citation type="submission" date="2022-01" db="EMBL/GenBank/DDBJ databases">
        <title>Draft genome of Methanogenium marinum DSM 15558.</title>
        <authorList>
            <person name="Chen S.-C."/>
            <person name="You Y.-T."/>
        </authorList>
    </citation>
    <scope>NUCLEOTIDE SEQUENCE</scope>
    <source>
        <strain evidence="14">DSM 15558</strain>
    </source>
</reference>
<dbReference type="SUPFAM" id="SSF50677">
    <property type="entry name" value="ValRS/IleRS/LeuRS editing domain"/>
    <property type="match status" value="1"/>
</dbReference>
<dbReference type="GO" id="GO:0004832">
    <property type="term" value="F:valine-tRNA ligase activity"/>
    <property type="evidence" value="ECO:0007669"/>
    <property type="project" value="UniProtKB-UniRule"/>
</dbReference>
<dbReference type="InterPro" id="IPR009008">
    <property type="entry name" value="Val/Leu/Ile-tRNA-synth_edit"/>
</dbReference>
<feature type="binding site" evidence="11">
    <location>
        <position position="526"/>
    </location>
    <ligand>
        <name>ATP</name>
        <dbReference type="ChEBI" id="CHEBI:30616"/>
    </ligand>
</feature>
<feature type="short sequence motif" description="'KMSKS' region" evidence="11">
    <location>
        <begin position="523"/>
        <end position="527"/>
    </location>
</feature>
<protein>
    <recommendedName>
        <fullName evidence="11">Valine--tRNA ligase</fullName>
        <ecNumber evidence="11">6.1.1.9</ecNumber>
    </recommendedName>
    <alternativeName>
        <fullName evidence="11">Valyl-tRNA synthetase</fullName>
        <shortName evidence="11">ValRS</shortName>
    </alternativeName>
</protein>
<keyword evidence="4 11" id="KW-0547">Nucleotide-binding</keyword>
<evidence type="ECO:0000256" key="4">
    <source>
        <dbReference type="ARBA" id="ARBA00022741"/>
    </source>
</evidence>
<evidence type="ECO:0000256" key="2">
    <source>
        <dbReference type="ARBA" id="ARBA00022490"/>
    </source>
</evidence>
<dbReference type="InterPro" id="IPR013155">
    <property type="entry name" value="M/V/L/I-tRNA-synth_anticd-bd"/>
</dbReference>
<evidence type="ECO:0000313" key="14">
    <source>
        <dbReference type="EMBL" id="MDE4907557.1"/>
    </source>
</evidence>
<evidence type="ECO:0000256" key="5">
    <source>
        <dbReference type="ARBA" id="ARBA00022840"/>
    </source>
</evidence>
<dbReference type="HAMAP" id="MF_02005">
    <property type="entry name" value="Val_tRNA_synth_type2"/>
    <property type="match status" value="1"/>
</dbReference>
<accession>A0A9Q4PYB2</accession>
<evidence type="ECO:0000256" key="3">
    <source>
        <dbReference type="ARBA" id="ARBA00022598"/>
    </source>
</evidence>
<keyword evidence="5 11" id="KW-0067">ATP-binding</keyword>
<dbReference type="CDD" id="cd07962">
    <property type="entry name" value="Anticodon_Ia_Val"/>
    <property type="match status" value="1"/>
</dbReference>
<dbReference type="InterPro" id="IPR001412">
    <property type="entry name" value="aa-tRNA-synth_I_CS"/>
</dbReference>
<comment type="function">
    <text evidence="9 11">Catalyzes the attachment of valine to tRNA(Val). As ValRS can inadvertently accommodate and process structurally similar amino acids such as threonine, to avoid such errors, it has a 'posttransfer' editing activity that hydrolyzes mischarged Thr-tRNA(Val) in a tRNA-dependent manner.</text>
</comment>
<comment type="caution">
    <text evidence="14">The sequence shown here is derived from an EMBL/GenBank/DDBJ whole genome shotgun (WGS) entry which is preliminary data.</text>
</comment>
<dbReference type="Gene3D" id="1.10.730.10">
    <property type="entry name" value="Isoleucyl-tRNA Synthetase, Domain 1"/>
    <property type="match status" value="1"/>
</dbReference>
<dbReference type="InterPro" id="IPR033705">
    <property type="entry name" value="Anticodon_Ia_Val"/>
</dbReference>
<proteinExistence type="inferred from homology"/>
<dbReference type="PRINTS" id="PR00986">
    <property type="entry name" value="TRNASYNTHVAL"/>
</dbReference>
<dbReference type="Gene3D" id="3.40.50.620">
    <property type="entry name" value="HUPs"/>
    <property type="match status" value="2"/>
</dbReference>
<dbReference type="GO" id="GO:0005524">
    <property type="term" value="F:ATP binding"/>
    <property type="evidence" value="ECO:0007669"/>
    <property type="project" value="UniProtKB-UniRule"/>
</dbReference>
<dbReference type="SUPFAM" id="SSF52374">
    <property type="entry name" value="Nucleotidylyl transferase"/>
    <property type="match status" value="1"/>
</dbReference>
<dbReference type="InterPro" id="IPR002303">
    <property type="entry name" value="Valyl-tRNA_ligase"/>
</dbReference>
<dbReference type="InterPro" id="IPR002300">
    <property type="entry name" value="aa-tRNA-synth_Ia"/>
</dbReference>
<keyword evidence="3 11" id="KW-0436">Ligase</keyword>
<evidence type="ECO:0000256" key="9">
    <source>
        <dbReference type="ARBA" id="ARBA00055630"/>
    </source>
</evidence>
<dbReference type="NCBIfam" id="TIGR00422">
    <property type="entry name" value="valS"/>
    <property type="match status" value="1"/>
</dbReference>
<dbReference type="InterPro" id="IPR009080">
    <property type="entry name" value="tRNAsynth_Ia_anticodon-bd"/>
</dbReference>
<comment type="domain">
    <text evidence="11">ValRS has two distinct active sites: one for aminoacylation and one for editing. The misactivated threonine is translocated from the active site to the editing site.</text>
</comment>
<dbReference type="Pfam" id="PF00133">
    <property type="entry name" value="tRNA-synt_1"/>
    <property type="match status" value="1"/>
</dbReference>
<dbReference type="FunFam" id="3.40.50.620:FF:000192">
    <property type="entry name" value="Valine--tRNA ligase"/>
    <property type="match status" value="1"/>
</dbReference>
<keyword evidence="15" id="KW-1185">Reference proteome</keyword>
<dbReference type="SUPFAM" id="SSF47323">
    <property type="entry name" value="Anticodon-binding domain of a subclass of class I aminoacyl-tRNA synthetases"/>
    <property type="match status" value="1"/>
</dbReference>
<sequence length="866" mass="97607">MSPSAEIPKTYDPNSVEEHWLQEWKDEDNYFDPVSTKPQFIIDTPPPYPTGNFHIGNGFNWCYIDFIARYKRMRGFNVMFPQGWDCHGLPTEVKVEEIHGITKNDVSRDTFRQMCRDLTIQNIEKMRATMRRCGFSTDWSNEYITMMPEYYRKTQISFLRMLKAGDIYQSEHPVNFCTRCETAIAFAEVAYEDRTTLLNFFNFDGVEIATSRPELLAACVAVAVHPDDERYAGCEGKSLAVPFFGYNVPVITDVAVDPEFGSGAVMICTFGDKQDVHWWKQHNLDLRKAINSSGRMTAIAAPYDGLTSKECRERILADMKEMGILVRQENLEQRVGTCWRCKTPIEILSERQWFVKIHSEGIIKAAKEITWTPDHMYSRLENWASQMEWDWCISRQRVFATPIPVWFCDGCGEKILPDEADLPIDPTAVSPKHACPVCGGTSFTGETDVLDTWMDSSISVLNVTGWDGGDIPERFPAQIRPQGHDIIRTWAFYTILRSLALTGSKPWEEILVNGMVLGEDGFKMSKSRGNIIPPEEILKDYGADAFRQWSAIGAATGSDIVFAWNDVVAASRFQTKLWNIARFVLMQAGDAGSLTEDSMTVLADRWLMCRLSATVAEVTEAMESYQFDRAIRAIREFSRDIFADNYIELVKGRLYEEEGPARDSALYTLRTALATICRMFAPISPFFSEECYSYLNAGSVHAAGWPDLSFTDADAYRNGALLAEVVSEVRRFKHDNKMALNAPLGAVYVYADEEIDDAGDASRALNATVTWTTEKPQLERVISDVKFSMGVIGPALRNKARGFMDAVRALSEDDLRSGVSHVTVDGEEVAIPEGSYELVYSFRVAGEEVDVLTLNDGVIVTVSRIA</sequence>
<evidence type="ECO:0000259" key="12">
    <source>
        <dbReference type="Pfam" id="PF00133"/>
    </source>
</evidence>
<evidence type="ECO:0000313" key="15">
    <source>
        <dbReference type="Proteomes" id="UP001143747"/>
    </source>
</evidence>
<evidence type="ECO:0000256" key="7">
    <source>
        <dbReference type="ARBA" id="ARBA00023146"/>
    </source>
</evidence>
<comment type="catalytic activity">
    <reaction evidence="8 11">
        <text>tRNA(Val) + L-valine + ATP = L-valyl-tRNA(Val) + AMP + diphosphate</text>
        <dbReference type="Rhea" id="RHEA:10704"/>
        <dbReference type="Rhea" id="RHEA-COMP:9672"/>
        <dbReference type="Rhea" id="RHEA-COMP:9708"/>
        <dbReference type="ChEBI" id="CHEBI:30616"/>
        <dbReference type="ChEBI" id="CHEBI:33019"/>
        <dbReference type="ChEBI" id="CHEBI:57762"/>
        <dbReference type="ChEBI" id="CHEBI:78442"/>
        <dbReference type="ChEBI" id="CHEBI:78537"/>
        <dbReference type="ChEBI" id="CHEBI:456215"/>
        <dbReference type="EC" id="6.1.1.9"/>
    </reaction>
</comment>
<name>A0A9Q4PYB2_9EURY</name>
<keyword evidence="6 11" id="KW-0648">Protein biosynthesis</keyword>
<gene>
    <name evidence="11" type="primary">valS</name>
    <name evidence="14" type="ORF">L0665_02880</name>
</gene>
<evidence type="ECO:0000256" key="10">
    <source>
        <dbReference type="ARBA" id="ARBA00061452"/>
    </source>
</evidence>
<organism evidence="14 15">
    <name type="scientific">Methanogenium marinum</name>
    <dbReference type="NCBI Taxonomy" id="348610"/>
    <lineage>
        <taxon>Archaea</taxon>
        <taxon>Methanobacteriati</taxon>
        <taxon>Methanobacteriota</taxon>
        <taxon>Stenosarchaea group</taxon>
        <taxon>Methanomicrobia</taxon>
        <taxon>Methanomicrobiales</taxon>
        <taxon>Methanomicrobiaceae</taxon>
        <taxon>Methanogenium</taxon>
    </lineage>
</organism>
<dbReference type="InterPro" id="IPR014729">
    <property type="entry name" value="Rossmann-like_a/b/a_fold"/>
</dbReference>
<keyword evidence="2 11" id="KW-0963">Cytoplasm</keyword>
<evidence type="ECO:0000256" key="8">
    <source>
        <dbReference type="ARBA" id="ARBA00047552"/>
    </source>
</evidence>
<comment type="similarity">
    <text evidence="10 11">Belongs to the class-I aminoacyl-tRNA synthetase family. ValS type 2 subfamily.</text>
</comment>
<feature type="short sequence motif" description="'HIGH' region" evidence="11">
    <location>
        <begin position="47"/>
        <end position="57"/>
    </location>
</feature>
<dbReference type="PANTHER" id="PTHR11946">
    <property type="entry name" value="VALYL-TRNA SYNTHETASES"/>
    <property type="match status" value="1"/>
</dbReference>
<dbReference type="PANTHER" id="PTHR11946:SF93">
    <property type="entry name" value="VALINE--TRNA LIGASE, CHLOROPLASTIC_MITOCHONDRIAL 2"/>
    <property type="match status" value="1"/>
</dbReference>
<dbReference type="Proteomes" id="UP001143747">
    <property type="component" value="Unassembled WGS sequence"/>
</dbReference>
<evidence type="ECO:0000259" key="13">
    <source>
        <dbReference type="Pfam" id="PF08264"/>
    </source>
</evidence>
<dbReference type="RefSeq" id="WP_274924205.1">
    <property type="nucleotide sequence ID" value="NZ_JAKELO010000002.1"/>
</dbReference>
<dbReference type="NCBIfam" id="NF009687">
    <property type="entry name" value="PRK13208.1"/>
    <property type="match status" value="1"/>
</dbReference>
<feature type="domain" description="Methionyl/Valyl/Leucyl/Isoleucyl-tRNA synthetase anticodon-binding" evidence="13">
    <location>
        <begin position="604"/>
        <end position="745"/>
    </location>
</feature>
<evidence type="ECO:0000256" key="11">
    <source>
        <dbReference type="HAMAP-Rule" id="MF_02005"/>
    </source>
</evidence>
<dbReference type="EC" id="6.1.1.9" evidence="11"/>
<feature type="domain" description="Aminoacyl-tRNA synthetase class Ia" evidence="12">
    <location>
        <begin position="20"/>
        <end position="560"/>
    </location>
</feature>
<evidence type="ECO:0000256" key="6">
    <source>
        <dbReference type="ARBA" id="ARBA00022917"/>
    </source>
</evidence>
<dbReference type="Pfam" id="PF08264">
    <property type="entry name" value="Anticodon_1"/>
    <property type="match status" value="1"/>
</dbReference>
<comment type="subcellular location">
    <subcellularLocation>
        <location evidence="1 11">Cytoplasm</location>
    </subcellularLocation>
</comment>